<evidence type="ECO:0000259" key="8">
    <source>
        <dbReference type="Pfam" id="PF01694"/>
    </source>
</evidence>
<evidence type="ECO:0000256" key="2">
    <source>
        <dbReference type="ARBA" id="ARBA00009045"/>
    </source>
</evidence>
<feature type="transmembrane region" description="Helical" evidence="7">
    <location>
        <begin position="331"/>
        <end position="350"/>
    </location>
</feature>
<dbReference type="SUPFAM" id="SSF144091">
    <property type="entry name" value="Rhomboid-like"/>
    <property type="match status" value="1"/>
</dbReference>
<dbReference type="RefSeq" id="WP_038087339.1">
    <property type="nucleotide sequence ID" value="NZ_JHEG04000001.1"/>
</dbReference>
<gene>
    <name evidence="9" type="ORF">DA73_0231560</name>
</gene>
<dbReference type="PANTHER" id="PTHR43731:SF14">
    <property type="entry name" value="PRESENILIN-ASSOCIATED RHOMBOID-LIKE PROTEIN, MITOCHONDRIAL"/>
    <property type="match status" value="1"/>
</dbReference>
<feature type="transmembrane region" description="Helical" evidence="7">
    <location>
        <begin position="472"/>
        <end position="490"/>
    </location>
</feature>
<dbReference type="InterPro" id="IPR050925">
    <property type="entry name" value="Rhomboid_protease_S54"/>
</dbReference>
<evidence type="ECO:0000256" key="3">
    <source>
        <dbReference type="ARBA" id="ARBA00022692"/>
    </source>
</evidence>
<feature type="transmembrane region" description="Helical" evidence="7">
    <location>
        <begin position="414"/>
        <end position="434"/>
    </location>
</feature>
<sequence>MDLNHLLIWLVCLSCVSTIVNAALISAKNNRGWIAISVVVLSVTAISAYATPAAAGLIGGFLWVILIVAPNIGNRKVDQLSAQQNFGQASKLAKFISLLHPADGWRERPELLRALELAQNGNFAEASAILERHKSAQTPTGRSAIATLYQIEGRWEDLLLWVQDNLSAETLRKDFDTLNSYLRALGETGNLNSMLLTWERYERTFEKILNIRTRNLARLFVFAFCGETQQVMKLLSSSLFNYSDTIKIFWLATADQAAGKDIIAREQFLSISDGSDLRIQKAVARRLSNPVVEAETVLTERSKQILSRISTEMESEARYNGRVGVKPRQPFATYLIIGLNLLVFGLEVKLGGSTNLDNLYNLGALVPKEVVAGEWWRLFAAAFLHYGFLHLALNMLGLYLFGRLVEFAIGLPRFVLLYFTSAIGSMLAVTFMSLKGYSQTNFAVGASGCVMGLVGAFAAILLLDWQRKKTRIAARSLRGIITLIVLQVIFDLTTPQISFVGHTSGLIVGFFVGLLLKKI</sequence>
<dbReference type="AlphaFoldDB" id="A0A0C1R9Q4"/>
<evidence type="ECO:0000256" key="4">
    <source>
        <dbReference type="ARBA" id="ARBA00022801"/>
    </source>
</evidence>
<proteinExistence type="inferred from homology"/>
<feature type="transmembrane region" description="Helical" evidence="7">
    <location>
        <begin position="6"/>
        <end position="25"/>
    </location>
</feature>
<evidence type="ECO:0000256" key="6">
    <source>
        <dbReference type="ARBA" id="ARBA00023136"/>
    </source>
</evidence>
<protein>
    <recommendedName>
        <fullName evidence="8">Peptidase S54 rhomboid domain-containing protein</fullName>
    </recommendedName>
</protein>
<evidence type="ECO:0000256" key="7">
    <source>
        <dbReference type="SAM" id="Phobius"/>
    </source>
</evidence>
<evidence type="ECO:0000256" key="1">
    <source>
        <dbReference type="ARBA" id="ARBA00004141"/>
    </source>
</evidence>
<keyword evidence="3 7" id="KW-0812">Transmembrane</keyword>
<dbReference type="GO" id="GO:0016020">
    <property type="term" value="C:membrane"/>
    <property type="evidence" value="ECO:0007669"/>
    <property type="project" value="UniProtKB-SubCell"/>
</dbReference>
<dbReference type="EMBL" id="JHEG02000058">
    <property type="protein sequence ID" value="KIE09005.1"/>
    <property type="molecule type" value="Genomic_DNA"/>
</dbReference>
<keyword evidence="4" id="KW-0378">Hydrolase</keyword>
<feature type="transmembrane region" description="Helical" evidence="7">
    <location>
        <begin position="496"/>
        <end position="516"/>
    </location>
</feature>
<accession>A0A0C1R9Q4</accession>
<organism evidence="9">
    <name type="scientific">Tolypothrix bouteillei VB521301</name>
    <dbReference type="NCBI Taxonomy" id="1479485"/>
    <lineage>
        <taxon>Bacteria</taxon>
        <taxon>Bacillati</taxon>
        <taxon>Cyanobacteriota</taxon>
        <taxon>Cyanophyceae</taxon>
        <taxon>Nostocales</taxon>
        <taxon>Tolypothrichaceae</taxon>
        <taxon>Tolypothrix</taxon>
    </lineage>
</organism>
<keyword evidence="5 7" id="KW-1133">Transmembrane helix</keyword>
<evidence type="ECO:0000313" key="9">
    <source>
        <dbReference type="EMBL" id="KIE09005.1"/>
    </source>
</evidence>
<evidence type="ECO:0000256" key="5">
    <source>
        <dbReference type="ARBA" id="ARBA00022989"/>
    </source>
</evidence>
<dbReference type="InterPro" id="IPR035952">
    <property type="entry name" value="Rhomboid-like_sf"/>
</dbReference>
<dbReference type="PANTHER" id="PTHR43731">
    <property type="entry name" value="RHOMBOID PROTEASE"/>
    <property type="match status" value="1"/>
</dbReference>
<feature type="transmembrane region" description="Helical" evidence="7">
    <location>
        <begin position="375"/>
        <end position="402"/>
    </location>
</feature>
<comment type="similarity">
    <text evidence="2">Belongs to the peptidase S54 family.</text>
</comment>
<dbReference type="Pfam" id="PF01694">
    <property type="entry name" value="Rhomboid"/>
    <property type="match status" value="1"/>
</dbReference>
<dbReference type="GO" id="GO:0004252">
    <property type="term" value="F:serine-type endopeptidase activity"/>
    <property type="evidence" value="ECO:0007669"/>
    <property type="project" value="InterPro"/>
</dbReference>
<keyword evidence="6 7" id="KW-0472">Membrane</keyword>
<comment type="subcellular location">
    <subcellularLocation>
        <location evidence="1">Membrane</location>
        <topology evidence="1">Multi-pass membrane protein</topology>
    </subcellularLocation>
</comment>
<feature type="transmembrane region" description="Helical" evidence="7">
    <location>
        <begin position="32"/>
        <end position="50"/>
    </location>
</feature>
<comment type="caution">
    <text evidence="9">The sequence shown here is derived from an EMBL/GenBank/DDBJ whole genome shotgun (WGS) entry which is preliminary data.</text>
</comment>
<reference evidence="9" key="1">
    <citation type="journal article" date="2015" name="Genome Announc.">
        <title>Draft Genome Sequence of Tolypothrix boutellei Strain VB521301.</title>
        <authorList>
            <person name="Chandrababunaidu M.M."/>
            <person name="Singh D."/>
            <person name="Sen D."/>
            <person name="Bhan S."/>
            <person name="Das S."/>
            <person name="Gupta A."/>
            <person name="Adhikary S.P."/>
            <person name="Tripathy S."/>
        </authorList>
    </citation>
    <scope>NUCLEOTIDE SEQUENCE</scope>
    <source>
        <strain evidence="9">VB521301</strain>
    </source>
</reference>
<dbReference type="Gene3D" id="1.20.1540.10">
    <property type="entry name" value="Rhomboid-like"/>
    <property type="match status" value="1"/>
</dbReference>
<feature type="transmembrane region" description="Helical" evidence="7">
    <location>
        <begin position="440"/>
        <end position="463"/>
    </location>
</feature>
<feature type="transmembrane region" description="Helical" evidence="7">
    <location>
        <begin position="56"/>
        <end position="73"/>
    </location>
</feature>
<dbReference type="STRING" id="1479485.DA73_0231560"/>
<feature type="domain" description="Peptidase S54 rhomboid" evidence="8">
    <location>
        <begin position="373"/>
        <end position="517"/>
    </location>
</feature>
<name>A0A0C1R9Q4_9CYAN</name>
<dbReference type="InterPro" id="IPR022764">
    <property type="entry name" value="Peptidase_S54_rhomboid_dom"/>
</dbReference>